<dbReference type="Gene3D" id="2.40.170.20">
    <property type="entry name" value="TonB-dependent receptor, beta-barrel domain"/>
    <property type="match status" value="1"/>
</dbReference>
<dbReference type="EMBL" id="JACOGF010000015">
    <property type="protein sequence ID" value="MBC3920406.1"/>
    <property type="molecule type" value="Genomic_DNA"/>
</dbReference>
<accession>A0ABR6ZX11</accession>
<keyword evidence="8 15" id="KW-0675">Receptor</keyword>
<evidence type="ECO:0000259" key="13">
    <source>
        <dbReference type="Pfam" id="PF00593"/>
    </source>
</evidence>
<dbReference type="RefSeq" id="WP_186949917.1">
    <property type="nucleotide sequence ID" value="NZ_JACOGF010000015.1"/>
</dbReference>
<comment type="similarity">
    <text evidence="2 10 11">Belongs to the TonB-dependent receptor family.</text>
</comment>
<sequence>MKPAPYFRDCRHLQRKPALLPQLCGLSLIALAVNSAYAQTTQTAQTAEDDKVSTITVTGKALALNKAISLKRDGNTIADGISSDEIGSIPDFGLGEAVQRVAGVSMILNNGRGEAQFMTLRGLNPDYNTLTIDGITFPGTETTRRTVSLDVLPSSFSKQVNIYKSLNADMDGNAIGGTTNLVTRSGLDKRGFHVSGRADVSQWRALEKSDSKPSGQAEMTISNTFGSDNQFGVLMSAGYYKRQSSSLLTSLDSYSYFPTTGSQTNAAKINQTTASVDGSIAFPDRERWLTYDNNRERKSLFARFDYDNRENLSAHLTAGAFEHVNTEDRRSQWLQNATAATSPVNIISATEGSVGVGQSQTDYSAFTQTRRISYVEAGFAYMPAKDSVIEAVVNSALGSYRQESQLYTFVSANSASLAYNYSAQPGQMPVLTPVNRAYLQDARNFTQTENTRNDEQSKNRSVVAKISFSKNLEEGSTGWGYKTGLQSRKLTQNYNFDEVLKYIPATGVSIPLSAVGASSVAITPYTSNGQTLLLADPANAQAYLNANPGKYVLSSATMITNSTQKDFNIKEDVNAAYAMAAYRAKNWSATAGLRYEETKLDIDTYVPAPLNQTAVFAPSAMHSSYAKALPSLNLIYDFSDSLKLRTAYNKSLGRPTYADLAQNSNSVSGTTISITQANPNLVARTANNFNASLEWYPSNTSMISAGVFRKDIDNEIAKLTRTENVTIAGTIYQSNTTQAQNVGSASVTGLELQLVNTKFSSLPAPFNQFGASFNYTIMDMNPSSITMQNKTQRQMPALLESAKSIANASLLWGNGNVSAQLSYNWTGPTLITLSTTNAAQDVYYKAFGTFDSQIKYAYSKRLGIVMQAKNLLNAHPGRTTGLQQQLVQQEFDNGRALFLGLTYAM</sequence>
<keyword evidence="16" id="KW-1185">Reference proteome</keyword>
<evidence type="ECO:0000256" key="11">
    <source>
        <dbReference type="RuleBase" id="RU003357"/>
    </source>
</evidence>
<organism evidence="15 16">
    <name type="scientific">Undibacterium hunanense</name>
    <dbReference type="NCBI Taxonomy" id="2762292"/>
    <lineage>
        <taxon>Bacteria</taxon>
        <taxon>Pseudomonadati</taxon>
        <taxon>Pseudomonadota</taxon>
        <taxon>Betaproteobacteria</taxon>
        <taxon>Burkholderiales</taxon>
        <taxon>Oxalobacteraceae</taxon>
        <taxon>Undibacterium</taxon>
    </lineage>
</organism>
<gene>
    <name evidence="15" type="ORF">H8L32_23280</name>
</gene>
<name>A0ABR6ZX11_9BURK</name>
<dbReference type="InterPro" id="IPR039426">
    <property type="entry name" value="TonB-dep_rcpt-like"/>
</dbReference>
<dbReference type="Pfam" id="PF07715">
    <property type="entry name" value="Plug"/>
    <property type="match status" value="1"/>
</dbReference>
<evidence type="ECO:0000256" key="7">
    <source>
        <dbReference type="ARBA" id="ARBA00023136"/>
    </source>
</evidence>
<dbReference type="NCBIfam" id="TIGR01782">
    <property type="entry name" value="TonB-Xanth-Caul"/>
    <property type="match status" value="1"/>
</dbReference>
<evidence type="ECO:0000313" key="15">
    <source>
        <dbReference type="EMBL" id="MBC3920406.1"/>
    </source>
</evidence>
<reference evidence="15 16" key="1">
    <citation type="submission" date="2020-08" db="EMBL/GenBank/DDBJ databases">
        <title>Novel species isolated from subtropical streams in China.</title>
        <authorList>
            <person name="Lu H."/>
        </authorList>
    </citation>
    <scope>NUCLEOTIDE SEQUENCE [LARGE SCALE GENOMIC DNA]</scope>
    <source>
        <strain evidence="15 16">CY18W</strain>
    </source>
</reference>
<protein>
    <submittedName>
        <fullName evidence="15">TonB-dependent receptor</fullName>
    </submittedName>
</protein>
<feature type="chain" id="PRO_5047445029" evidence="12">
    <location>
        <begin position="39"/>
        <end position="905"/>
    </location>
</feature>
<evidence type="ECO:0000256" key="9">
    <source>
        <dbReference type="ARBA" id="ARBA00023237"/>
    </source>
</evidence>
<evidence type="ECO:0000256" key="4">
    <source>
        <dbReference type="ARBA" id="ARBA00022452"/>
    </source>
</evidence>
<dbReference type="PROSITE" id="PS52016">
    <property type="entry name" value="TONB_DEPENDENT_REC_3"/>
    <property type="match status" value="1"/>
</dbReference>
<evidence type="ECO:0000256" key="12">
    <source>
        <dbReference type="SAM" id="SignalP"/>
    </source>
</evidence>
<keyword evidence="4 10" id="KW-1134">Transmembrane beta strand</keyword>
<dbReference type="Pfam" id="PF00593">
    <property type="entry name" value="TonB_dep_Rec_b-barrel"/>
    <property type="match status" value="1"/>
</dbReference>
<dbReference type="InterPro" id="IPR010104">
    <property type="entry name" value="TonB_rcpt_bac"/>
</dbReference>
<dbReference type="InterPro" id="IPR037066">
    <property type="entry name" value="Plug_dom_sf"/>
</dbReference>
<evidence type="ECO:0000256" key="5">
    <source>
        <dbReference type="ARBA" id="ARBA00022692"/>
    </source>
</evidence>
<keyword evidence="9 10" id="KW-0998">Cell outer membrane</keyword>
<evidence type="ECO:0000256" key="10">
    <source>
        <dbReference type="PROSITE-ProRule" id="PRU01360"/>
    </source>
</evidence>
<dbReference type="InterPro" id="IPR036942">
    <property type="entry name" value="Beta-barrel_TonB_sf"/>
</dbReference>
<feature type="signal peptide" evidence="12">
    <location>
        <begin position="1"/>
        <end position="38"/>
    </location>
</feature>
<keyword evidence="6 11" id="KW-0798">TonB box</keyword>
<dbReference type="InterPro" id="IPR000531">
    <property type="entry name" value="Beta-barrel_TonB"/>
</dbReference>
<dbReference type="PANTHER" id="PTHR40980:SF4">
    <property type="entry name" value="TONB-DEPENDENT RECEPTOR-LIKE BETA-BARREL DOMAIN-CONTAINING PROTEIN"/>
    <property type="match status" value="1"/>
</dbReference>
<proteinExistence type="inferred from homology"/>
<dbReference type="Proteomes" id="UP000650424">
    <property type="component" value="Unassembled WGS sequence"/>
</dbReference>
<keyword evidence="12" id="KW-0732">Signal</keyword>
<evidence type="ECO:0000259" key="14">
    <source>
        <dbReference type="Pfam" id="PF07715"/>
    </source>
</evidence>
<evidence type="ECO:0000256" key="3">
    <source>
        <dbReference type="ARBA" id="ARBA00022448"/>
    </source>
</evidence>
<dbReference type="PANTHER" id="PTHR40980">
    <property type="entry name" value="PLUG DOMAIN-CONTAINING PROTEIN"/>
    <property type="match status" value="1"/>
</dbReference>
<keyword evidence="5 10" id="KW-0812">Transmembrane</keyword>
<feature type="domain" description="TonB-dependent receptor-like beta-barrel" evidence="13">
    <location>
        <begin position="413"/>
        <end position="871"/>
    </location>
</feature>
<evidence type="ECO:0000256" key="2">
    <source>
        <dbReference type="ARBA" id="ARBA00009810"/>
    </source>
</evidence>
<keyword evidence="7 10" id="KW-0472">Membrane</keyword>
<evidence type="ECO:0000256" key="8">
    <source>
        <dbReference type="ARBA" id="ARBA00023170"/>
    </source>
</evidence>
<keyword evidence="3 10" id="KW-0813">Transport</keyword>
<dbReference type="SUPFAM" id="SSF56935">
    <property type="entry name" value="Porins"/>
    <property type="match status" value="1"/>
</dbReference>
<comment type="caution">
    <text evidence="15">The sequence shown here is derived from an EMBL/GenBank/DDBJ whole genome shotgun (WGS) entry which is preliminary data.</text>
</comment>
<evidence type="ECO:0000256" key="1">
    <source>
        <dbReference type="ARBA" id="ARBA00004571"/>
    </source>
</evidence>
<dbReference type="Gene3D" id="2.170.130.10">
    <property type="entry name" value="TonB-dependent receptor, plug domain"/>
    <property type="match status" value="1"/>
</dbReference>
<dbReference type="InterPro" id="IPR012910">
    <property type="entry name" value="Plug_dom"/>
</dbReference>
<evidence type="ECO:0000313" key="16">
    <source>
        <dbReference type="Proteomes" id="UP000650424"/>
    </source>
</evidence>
<feature type="domain" description="TonB-dependent receptor plug" evidence="14">
    <location>
        <begin position="78"/>
        <end position="178"/>
    </location>
</feature>
<comment type="subcellular location">
    <subcellularLocation>
        <location evidence="1 10">Cell outer membrane</location>
        <topology evidence="1 10">Multi-pass membrane protein</topology>
    </subcellularLocation>
</comment>
<evidence type="ECO:0000256" key="6">
    <source>
        <dbReference type="ARBA" id="ARBA00023077"/>
    </source>
</evidence>